<accession>A0A2K2CN66</accession>
<evidence type="ECO:0000313" key="3">
    <source>
        <dbReference type="EnsemblPlants" id="PNT63477"/>
    </source>
</evidence>
<reference evidence="3" key="3">
    <citation type="submission" date="2018-08" db="UniProtKB">
        <authorList>
            <consortium name="EnsemblPlants"/>
        </authorList>
    </citation>
    <scope>IDENTIFICATION</scope>
    <source>
        <strain evidence="3">cv. Bd21</strain>
    </source>
</reference>
<protein>
    <submittedName>
        <fullName evidence="2 3">Uncharacterized protein</fullName>
    </submittedName>
</protein>
<gene>
    <name evidence="2" type="ORF">BRADI_4g16494v3</name>
</gene>
<evidence type="ECO:0000313" key="2">
    <source>
        <dbReference type="EMBL" id="PNT63477.1"/>
    </source>
</evidence>
<proteinExistence type="predicted"/>
<keyword evidence="4" id="KW-1185">Reference proteome</keyword>
<dbReference type="EMBL" id="CM000883">
    <property type="protein sequence ID" value="PNT63477.1"/>
    <property type="molecule type" value="Genomic_DNA"/>
</dbReference>
<feature type="compositionally biased region" description="Gly residues" evidence="1">
    <location>
        <begin position="45"/>
        <end position="57"/>
    </location>
</feature>
<dbReference type="Gramene" id="PNT63477">
    <property type="protein sequence ID" value="PNT63477"/>
    <property type="gene ID" value="BRADI_4g16494v3"/>
</dbReference>
<reference evidence="2 3" key="1">
    <citation type="journal article" date="2010" name="Nature">
        <title>Genome sequencing and analysis of the model grass Brachypodium distachyon.</title>
        <authorList>
            <consortium name="International Brachypodium Initiative"/>
        </authorList>
    </citation>
    <scope>NUCLEOTIDE SEQUENCE [LARGE SCALE GENOMIC DNA]</scope>
    <source>
        <strain evidence="2 3">Bd21</strain>
    </source>
</reference>
<name>A0A2K2CN66_BRADI</name>
<sequence length="80" mass="9061">MLSTSCLIVIMHEIYRKNDRRLLYMLWNVWEEKKQSQRDPPRGNATGGGGGLQGNGGHFTEFSGRSCTQDSVLLWVQDSC</sequence>
<organism evidence="2">
    <name type="scientific">Brachypodium distachyon</name>
    <name type="common">Purple false brome</name>
    <name type="synonym">Trachynia distachya</name>
    <dbReference type="NCBI Taxonomy" id="15368"/>
    <lineage>
        <taxon>Eukaryota</taxon>
        <taxon>Viridiplantae</taxon>
        <taxon>Streptophyta</taxon>
        <taxon>Embryophyta</taxon>
        <taxon>Tracheophyta</taxon>
        <taxon>Spermatophyta</taxon>
        <taxon>Magnoliopsida</taxon>
        <taxon>Liliopsida</taxon>
        <taxon>Poales</taxon>
        <taxon>Poaceae</taxon>
        <taxon>BOP clade</taxon>
        <taxon>Pooideae</taxon>
        <taxon>Stipodae</taxon>
        <taxon>Brachypodieae</taxon>
        <taxon>Brachypodium</taxon>
    </lineage>
</organism>
<dbReference type="Proteomes" id="UP000008810">
    <property type="component" value="Chromosome 4"/>
</dbReference>
<reference evidence="2" key="2">
    <citation type="submission" date="2017-06" db="EMBL/GenBank/DDBJ databases">
        <title>WGS assembly of Brachypodium distachyon.</title>
        <authorList>
            <consortium name="The International Brachypodium Initiative"/>
            <person name="Lucas S."/>
            <person name="Harmon-Smith M."/>
            <person name="Lail K."/>
            <person name="Tice H."/>
            <person name="Grimwood J."/>
            <person name="Bruce D."/>
            <person name="Barry K."/>
            <person name="Shu S."/>
            <person name="Lindquist E."/>
            <person name="Wang M."/>
            <person name="Pitluck S."/>
            <person name="Vogel J.P."/>
            <person name="Garvin D.F."/>
            <person name="Mockler T.C."/>
            <person name="Schmutz J."/>
            <person name="Rokhsar D."/>
            <person name="Bevan M.W."/>
        </authorList>
    </citation>
    <scope>NUCLEOTIDE SEQUENCE</scope>
    <source>
        <strain evidence="2">Bd21</strain>
    </source>
</reference>
<dbReference type="InParanoid" id="A0A2K2CN66"/>
<dbReference type="EnsemblPlants" id="PNT63477">
    <property type="protein sequence ID" value="PNT63477"/>
    <property type="gene ID" value="BRADI_4g16494v3"/>
</dbReference>
<feature type="region of interest" description="Disordered" evidence="1">
    <location>
        <begin position="33"/>
        <end position="57"/>
    </location>
</feature>
<evidence type="ECO:0000256" key="1">
    <source>
        <dbReference type="SAM" id="MobiDB-lite"/>
    </source>
</evidence>
<evidence type="ECO:0000313" key="4">
    <source>
        <dbReference type="Proteomes" id="UP000008810"/>
    </source>
</evidence>
<dbReference type="AlphaFoldDB" id="A0A2K2CN66"/>